<feature type="modified residue" description="4-aspartylphosphate" evidence="6">
    <location>
        <position position="60"/>
    </location>
</feature>
<dbReference type="NCBIfam" id="TIGR00229">
    <property type="entry name" value="sensory_box"/>
    <property type="match status" value="3"/>
</dbReference>
<keyword evidence="12" id="KW-1185">Reference proteome</keyword>
<evidence type="ECO:0000256" key="5">
    <source>
        <dbReference type="ARBA" id="ARBA00022777"/>
    </source>
</evidence>
<sequence length="980" mass="111410">MEWKWCPVISVLYVDDEPVPLEMTKLSLEKGFGFSVDTAISAHDALEHLKIQRYDLIISDYQMPEMDGIELLKLLRRTGNAIPFILFTGRGQEEVVDDAYNAGVDSFLVKGGDPRILYMDLARRIEQIVSHKKTEQALQFSNILLSTQLETSMDGILVVDEHGAIISSNTRFMDMWNIPVDVIAPGSDECALLSVLGNLVDFEASSLSANYLSDRRDEKSHEEIVLKDSRVFDQYSAPMVESDGEYYGRVWHFRDITARRQAEEALREDEDKSRMIFENSNDAIFLMEVAREGEICRIIDVNSVAVRQTGYSKEELLSGSAVGIDFPTLIQRLPSTISELLAGGNTTFESDVTRKDGILLPVEVNIQAVQFKNTSCIIVTIRDISRRKRTEETLQKSVADLARAQQVANIGNWSLDPATNEVAWSDQMYEIFTIPRSSLITRDLYLATIHPDDSEHVIQVLTEALNGSLDFFDLEYRIIIQGGHIRNIYELAEISRDEQGTPLLVFGTAQDVTERILAEMICRESELKYRTLIESANEGIFIIQDGFVPYGNPKAMEIMGFSADEFAGNHFLELVHPDDRQETLERYQKRIRGEFDEPIAYSRIIDRNNNVHWLEINAVRILWNGRPATLNFVTDITRRRRAEEALRESEENYRMVVENISDVFYRTDKNGILTMISSSLKTVLGYDSVEECLGQSIAEKLYFEPEKRRDFLEVLLKNGSVKDFEVTLKRKDGSPVTVATSSQVYYDESGNVLRIEGVFRDITERKRTEAALVESLHEKELLLKEIHHRVKNNLQTISSLLYLQSLSTDNIGQISLLREARSRVISMGLIHQKLYQSADIAHIQFMDYIRGLIDFLEESYGVDPDKIQTFVDVSPSDLTMDLDTGIPCGLIINELVTNALKYAFREYGCGTIRIRMERDEHEYLLTVSDDGVGIPEDLDLSTVKSLGMTIVTDLVSQLDGSLEIIRQPGATFRIRFPDQK</sequence>
<dbReference type="PANTHER" id="PTHR43304:SF1">
    <property type="entry name" value="PAC DOMAIN-CONTAINING PROTEIN"/>
    <property type="match status" value="1"/>
</dbReference>
<dbReference type="Gene3D" id="3.30.565.10">
    <property type="entry name" value="Histidine kinase-like ATPase, C-terminal domain"/>
    <property type="match status" value="1"/>
</dbReference>
<evidence type="ECO:0000259" key="8">
    <source>
        <dbReference type="PROSITE" id="PS50110"/>
    </source>
</evidence>
<evidence type="ECO:0000256" key="6">
    <source>
        <dbReference type="PROSITE-ProRule" id="PRU00169"/>
    </source>
</evidence>
<dbReference type="Proteomes" id="UP000002457">
    <property type="component" value="Chromosome"/>
</dbReference>
<dbReference type="KEGG" id="mpl:Mpal_0047"/>
<dbReference type="InterPro" id="IPR001610">
    <property type="entry name" value="PAC"/>
</dbReference>
<comment type="catalytic activity">
    <reaction evidence="1">
        <text>ATP + protein L-histidine = ADP + protein N-phospho-L-histidine.</text>
        <dbReference type="EC" id="2.7.13.3"/>
    </reaction>
</comment>
<dbReference type="GO" id="GO:0000160">
    <property type="term" value="P:phosphorelay signal transduction system"/>
    <property type="evidence" value="ECO:0007669"/>
    <property type="project" value="InterPro"/>
</dbReference>
<dbReference type="InterPro" id="IPR005467">
    <property type="entry name" value="His_kinase_dom"/>
</dbReference>
<feature type="domain" description="PAS" evidence="9">
    <location>
        <begin position="397"/>
        <end position="468"/>
    </location>
</feature>
<feature type="domain" description="Histidine kinase" evidence="7">
    <location>
        <begin position="785"/>
        <end position="980"/>
    </location>
</feature>
<feature type="domain" description="PAC" evidence="10">
    <location>
        <begin position="218"/>
        <end position="268"/>
    </location>
</feature>
<evidence type="ECO:0000259" key="7">
    <source>
        <dbReference type="PROSITE" id="PS50109"/>
    </source>
</evidence>
<dbReference type="Gene3D" id="3.40.50.2300">
    <property type="match status" value="1"/>
</dbReference>
<name>B8GI91_METPE</name>
<dbReference type="SMART" id="SM00387">
    <property type="entry name" value="HATPase_c"/>
    <property type="match status" value="1"/>
</dbReference>
<dbReference type="Pfam" id="PF00072">
    <property type="entry name" value="Response_reg"/>
    <property type="match status" value="1"/>
</dbReference>
<dbReference type="Pfam" id="PF12860">
    <property type="entry name" value="PAS_7"/>
    <property type="match status" value="1"/>
</dbReference>
<dbReference type="SUPFAM" id="SSF55874">
    <property type="entry name" value="ATPase domain of HSP90 chaperone/DNA topoisomerase II/histidine kinase"/>
    <property type="match status" value="1"/>
</dbReference>
<dbReference type="InterPro" id="IPR013767">
    <property type="entry name" value="PAS_fold"/>
</dbReference>
<dbReference type="InterPro" id="IPR036890">
    <property type="entry name" value="HATPase_C_sf"/>
</dbReference>
<dbReference type="PROSITE" id="PS50113">
    <property type="entry name" value="PAC"/>
    <property type="match status" value="4"/>
</dbReference>
<dbReference type="Gene3D" id="2.10.70.100">
    <property type="match status" value="1"/>
</dbReference>
<evidence type="ECO:0000313" key="12">
    <source>
        <dbReference type="Proteomes" id="UP000002457"/>
    </source>
</evidence>
<feature type="domain" description="PAC" evidence="10">
    <location>
        <begin position="722"/>
        <end position="774"/>
    </location>
</feature>
<protein>
    <recommendedName>
        <fullName evidence="2">histidine kinase</fullName>
        <ecNumber evidence="2">2.7.13.3</ecNumber>
    </recommendedName>
</protein>
<accession>B8GI91</accession>
<dbReference type="InterPro" id="IPR035965">
    <property type="entry name" value="PAS-like_dom_sf"/>
</dbReference>
<evidence type="ECO:0000256" key="4">
    <source>
        <dbReference type="ARBA" id="ARBA00022679"/>
    </source>
</evidence>
<dbReference type="PROSITE" id="PS50112">
    <property type="entry name" value="PAS"/>
    <property type="match status" value="4"/>
</dbReference>
<dbReference type="HOGENOM" id="CLU_320209_0_0_2"/>
<dbReference type="Pfam" id="PF00989">
    <property type="entry name" value="PAS"/>
    <property type="match status" value="1"/>
</dbReference>
<proteinExistence type="predicted"/>
<feature type="domain" description="PAS" evidence="9">
    <location>
        <begin position="545"/>
        <end position="594"/>
    </location>
</feature>
<evidence type="ECO:0000256" key="3">
    <source>
        <dbReference type="ARBA" id="ARBA00022553"/>
    </source>
</evidence>
<dbReference type="PROSITE" id="PS50110">
    <property type="entry name" value="RESPONSE_REGULATORY"/>
    <property type="match status" value="1"/>
</dbReference>
<dbReference type="eggNOG" id="arCOG02385">
    <property type="taxonomic scope" value="Archaea"/>
</dbReference>
<dbReference type="GO" id="GO:0006355">
    <property type="term" value="P:regulation of DNA-templated transcription"/>
    <property type="evidence" value="ECO:0007669"/>
    <property type="project" value="InterPro"/>
</dbReference>
<dbReference type="SUPFAM" id="SSF52172">
    <property type="entry name" value="CheY-like"/>
    <property type="match status" value="1"/>
</dbReference>
<evidence type="ECO:0000256" key="2">
    <source>
        <dbReference type="ARBA" id="ARBA00012438"/>
    </source>
</evidence>
<dbReference type="InterPro" id="IPR000014">
    <property type="entry name" value="PAS"/>
</dbReference>
<keyword evidence="5 11" id="KW-0418">Kinase</keyword>
<dbReference type="InterPro" id="IPR001789">
    <property type="entry name" value="Sig_transdc_resp-reg_receiver"/>
</dbReference>
<dbReference type="InterPro" id="IPR000700">
    <property type="entry name" value="PAS-assoc_C"/>
</dbReference>
<evidence type="ECO:0000259" key="10">
    <source>
        <dbReference type="PROSITE" id="PS50113"/>
    </source>
</evidence>
<feature type="domain" description="PAC" evidence="10">
    <location>
        <begin position="472"/>
        <end position="524"/>
    </location>
</feature>
<dbReference type="InterPro" id="IPR011006">
    <property type="entry name" value="CheY-like_superfamily"/>
</dbReference>
<dbReference type="Pfam" id="PF07568">
    <property type="entry name" value="HisKA_2"/>
    <property type="match status" value="1"/>
</dbReference>
<feature type="domain" description="PAC" evidence="10">
    <location>
        <begin position="346"/>
        <end position="396"/>
    </location>
</feature>
<dbReference type="GO" id="GO:0004673">
    <property type="term" value="F:protein histidine kinase activity"/>
    <property type="evidence" value="ECO:0007669"/>
    <property type="project" value="UniProtKB-EC"/>
</dbReference>
<dbReference type="InterPro" id="IPR003594">
    <property type="entry name" value="HATPase_dom"/>
</dbReference>
<reference evidence="11 12" key="1">
    <citation type="journal article" date="2015" name="Genome Announc.">
        <title>Complete Genome Sequence of Methanosphaerula palustris E1-9CT, a Hydrogenotrophic Methanogen Isolated from a Minerotrophic Fen Peatland.</title>
        <authorList>
            <person name="Cadillo-Quiroz H."/>
            <person name="Browne P."/>
            <person name="Kyrpides N."/>
            <person name="Woyke T."/>
            <person name="Goodwin L."/>
            <person name="Detter C."/>
            <person name="Yavitt J.B."/>
            <person name="Zinder S.H."/>
        </authorList>
    </citation>
    <scope>NUCLEOTIDE SEQUENCE [LARGE SCALE GENOMIC DNA]</scope>
    <source>
        <strain evidence="12">ATCC BAA-1556 / DSM 19958 / E1-9c</strain>
    </source>
</reference>
<keyword evidence="3 6" id="KW-0597">Phosphoprotein</keyword>
<dbReference type="SMART" id="SM00448">
    <property type="entry name" value="REC"/>
    <property type="match status" value="1"/>
</dbReference>
<dbReference type="STRING" id="521011.Mpal_0047"/>
<evidence type="ECO:0000256" key="1">
    <source>
        <dbReference type="ARBA" id="ARBA00000085"/>
    </source>
</evidence>
<feature type="domain" description="Response regulatory" evidence="8">
    <location>
        <begin position="10"/>
        <end position="125"/>
    </location>
</feature>
<dbReference type="SMART" id="SM00086">
    <property type="entry name" value="PAC"/>
    <property type="match status" value="3"/>
</dbReference>
<dbReference type="CDD" id="cd00130">
    <property type="entry name" value="PAS"/>
    <property type="match status" value="4"/>
</dbReference>
<dbReference type="SMART" id="SM00091">
    <property type="entry name" value="PAS"/>
    <property type="match status" value="5"/>
</dbReference>
<dbReference type="PANTHER" id="PTHR43304">
    <property type="entry name" value="PHYTOCHROME-LIKE PROTEIN CPH1"/>
    <property type="match status" value="1"/>
</dbReference>
<dbReference type="PROSITE" id="PS50109">
    <property type="entry name" value="HIS_KIN"/>
    <property type="match status" value="1"/>
</dbReference>
<dbReference type="EMBL" id="CP001338">
    <property type="protein sequence ID" value="ACL15442.1"/>
    <property type="molecule type" value="Genomic_DNA"/>
</dbReference>
<dbReference type="CDD" id="cd00156">
    <property type="entry name" value="REC"/>
    <property type="match status" value="1"/>
</dbReference>
<dbReference type="eggNOG" id="arCOG02350">
    <property type="taxonomic scope" value="Archaea"/>
</dbReference>
<dbReference type="Pfam" id="PF08447">
    <property type="entry name" value="PAS_3"/>
    <property type="match status" value="1"/>
</dbReference>
<dbReference type="AlphaFoldDB" id="B8GI91"/>
<gene>
    <name evidence="11" type="ordered locus">Mpal_0047</name>
</gene>
<dbReference type="InterPro" id="IPR052162">
    <property type="entry name" value="Sensor_kinase/Photoreceptor"/>
</dbReference>
<evidence type="ECO:0000259" key="9">
    <source>
        <dbReference type="PROSITE" id="PS50112"/>
    </source>
</evidence>
<dbReference type="Gene3D" id="3.30.450.20">
    <property type="entry name" value="PAS domain"/>
    <property type="match status" value="5"/>
</dbReference>
<dbReference type="SUPFAM" id="SSF55785">
    <property type="entry name" value="PYP-like sensor domain (PAS domain)"/>
    <property type="match status" value="5"/>
</dbReference>
<dbReference type="Pfam" id="PF02518">
    <property type="entry name" value="HATPase_c"/>
    <property type="match status" value="1"/>
</dbReference>
<feature type="domain" description="PAS" evidence="9">
    <location>
        <begin position="269"/>
        <end position="322"/>
    </location>
</feature>
<feature type="domain" description="PAS" evidence="9">
    <location>
        <begin position="649"/>
        <end position="690"/>
    </location>
</feature>
<dbReference type="InterPro" id="IPR013655">
    <property type="entry name" value="PAS_fold_3"/>
</dbReference>
<dbReference type="InterPro" id="IPR011495">
    <property type="entry name" value="Sig_transdc_His_kin_sub2_dim/P"/>
</dbReference>
<dbReference type="eggNOG" id="arCOG05183">
    <property type="taxonomic scope" value="Archaea"/>
</dbReference>
<keyword evidence="4" id="KW-0808">Transferase</keyword>
<dbReference type="Pfam" id="PF13426">
    <property type="entry name" value="PAS_9"/>
    <property type="match status" value="2"/>
</dbReference>
<dbReference type="EC" id="2.7.13.3" evidence="2"/>
<evidence type="ECO:0000313" key="11">
    <source>
        <dbReference type="EMBL" id="ACL15442.1"/>
    </source>
</evidence>
<organism evidence="11 12">
    <name type="scientific">Methanosphaerula palustris (strain ATCC BAA-1556 / DSM 19958 / E1-9c)</name>
    <dbReference type="NCBI Taxonomy" id="521011"/>
    <lineage>
        <taxon>Archaea</taxon>
        <taxon>Methanobacteriati</taxon>
        <taxon>Methanobacteriota</taxon>
        <taxon>Stenosarchaea group</taxon>
        <taxon>Methanomicrobia</taxon>
        <taxon>Methanomicrobiales</taxon>
        <taxon>Methanoregulaceae</taxon>
        <taxon>Methanosphaerula</taxon>
    </lineage>
</organism>